<organism evidence="1 2">
    <name type="scientific">Cronobacter dublinensis</name>
    <dbReference type="NCBI Taxonomy" id="413497"/>
    <lineage>
        <taxon>Bacteria</taxon>
        <taxon>Pseudomonadati</taxon>
        <taxon>Pseudomonadota</taxon>
        <taxon>Gammaproteobacteria</taxon>
        <taxon>Enterobacterales</taxon>
        <taxon>Enterobacteriaceae</taxon>
        <taxon>Cronobacter</taxon>
    </lineage>
</organism>
<dbReference type="EMBL" id="RPBY01000019">
    <property type="protein sequence ID" value="NCH90108.1"/>
    <property type="molecule type" value="Genomic_DNA"/>
</dbReference>
<dbReference type="RefSeq" id="WP_105641022.1">
    <property type="nucleotide sequence ID" value="NZ_NRNP01000021.1"/>
</dbReference>
<evidence type="ECO:0000313" key="2">
    <source>
        <dbReference type="Proteomes" id="UP000778262"/>
    </source>
</evidence>
<comment type="caution">
    <text evidence="1">The sequence shown here is derived from an EMBL/GenBank/DDBJ whole genome shotgun (WGS) entry which is preliminary data.</text>
</comment>
<accession>A0A9Q4TAX0</accession>
<dbReference type="Proteomes" id="UP000778262">
    <property type="component" value="Unassembled WGS sequence"/>
</dbReference>
<dbReference type="AlphaFoldDB" id="A0A9Q4TAX0"/>
<gene>
    <name evidence="1" type="ORF">EHJ13_22135</name>
</gene>
<protein>
    <submittedName>
        <fullName evidence="1">Uncharacterized protein</fullName>
    </submittedName>
</protein>
<evidence type="ECO:0000313" key="1">
    <source>
        <dbReference type="EMBL" id="NCH90108.1"/>
    </source>
</evidence>
<reference evidence="1" key="1">
    <citation type="submission" date="2018-11" db="EMBL/GenBank/DDBJ databases">
        <title>Genomics analysis of Putative Virulence Factors on Adhesion and Cytotoxicity for Cronobacter spp.</title>
        <authorList>
            <person name="Cui J."/>
        </authorList>
    </citation>
    <scope>NUCLEOTIDE SEQUENCE</scope>
    <source>
        <strain evidence="1">SD69</strain>
    </source>
</reference>
<proteinExistence type="predicted"/>
<name>A0A9Q4TAX0_9ENTR</name>
<sequence>MITYITDQQYGEPDILTLHQYETLIISSLAGKELLKVAAPETGWTHEALCAIQPAESEEAADAYLGAQWVGSTEV</sequence>